<protein>
    <submittedName>
        <fullName evidence="2">Uncharacterized protein</fullName>
    </submittedName>
</protein>
<evidence type="ECO:0000313" key="3">
    <source>
        <dbReference type="Proteomes" id="UP001105220"/>
    </source>
</evidence>
<reference evidence="2" key="2">
    <citation type="submission" date="2020-05" db="UniProtKB">
        <authorList>
            <consortium name="EnsemblMetazoa"/>
        </authorList>
    </citation>
    <scope>IDENTIFICATION</scope>
    <source>
        <strain evidence="2">Ngousso</strain>
    </source>
</reference>
<keyword evidence="3" id="KW-1185">Reference proteome</keyword>
<proteinExistence type="predicted"/>
<dbReference type="AlphaFoldDB" id="A0A6E8VKS0"/>
<dbReference type="EnsemblMetazoa" id="ACON004949-RA">
    <property type="protein sequence ID" value="ACON004949-PA"/>
    <property type="gene ID" value="ACON004949"/>
</dbReference>
<name>A0A6E8VKS0_ANOCL</name>
<evidence type="ECO:0000256" key="1">
    <source>
        <dbReference type="SAM" id="SignalP"/>
    </source>
</evidence>
<feature type="signal peptide" evidence="1">
    <location>
        <begin position="1"/>
        <end position="23"/>
    </location>
</feature>
<sequence>VVIIYTCCLLLYLIICLYKLCLCFPERNAKSERAPTNACTTAIRWRWTQNPPKIRLSDYAARSQWQILLTVFESLCLEHPWIVPCKLITQIIYKNSIECAVFFFSV</sequence>
<dbReference type="VEuPathDB" id="VectorBase:ACON004949"/>
<organism evidence="2 3">
    <name type="scientific">Anopheles coluzzii</name>
    <name type="common">African malaria mosquito</name>
    <dbReference type="NCBI Taxonomy" id="1518534"/>
    <lineage>
        <taxon>Eukaryota</taxon>
        <taxon>Metazoa</taxon>
        <taxon>Ecdysozoa</taxon>
        <taxon>Arthropoda</taxon>
        <taxon>Hexapoda</taxon>
        <taxon>Insecta</taxon>
        <taxon>Pterygota</taxon>
        <taxon>Neoptera</taxon>
        <taxon>Endopterygota</taxon>
        <taxon>Diptera</taxon>
        <taxon>Nematocera</taxon>
        <taxon>Culicoidea</taxon>
        <taxon>Culicidae</taxon>
        <taxon>Anophelinae</taxon>
        <taxon>Anopheles</taxon>
    </lineage>
</organism>
<dbReference type="Proteomes" id="UP001105220">
    <property type="component" value="Unplaced"/>
</dbReference>
<reference key="1">
    <citation type="journal article" date="2019" name="Genes (Basel)">
        <title>A High-Quality De novo Genome Assembly from a Single Mosquito Using PacBio Sequencing.</title>
        <authorList>
            <person name="Kingan S.B."/>
            <person name="Heaton H."/>
            <person name="Cudini J."/>
            <person name="Lambert C.C."/>
            <person name="Baybayan P."/>
            <person name="Galvin B.D."/>
            <person name="Durbin R."/>
            <person name="Korlach J."/>
            <person name="Lawniczak M.K.N."/>
        </authorList>
    </citation>
    <scope>NUCLEOTIDE SEQUENCE [LARGE SCALE GENOMIC DNA]</scope>
    <source>
        <strain>Mali-NIH</strain>
    </source>
</reference>
<accession>A0A6E8VKS0</accession>
<evidence type="ECO:0000313" key="2">
    <source>
        <dbReference type="EnsemblMetazoa" id="ACON004949-PA"/>
    </source>
</evidence>
<feature type="chain" id="PRO_5026083639" evidence="1">
    <location>
        <begin position="24"/>
        <end position="106"/>
    </location>
</feature>
<keyword evidence="1" id="KW-0732">Signal</keyword>